<dbReference type="InterPro" id="IPR056924">
    <property type="entry name" value="SH3_Tf2-1"/>
</dbReference>
<organism evidence="2 3">
    <name type="scientific">Saponaria officinalis</name>
    <name type="common">Common soapwort</name>
    <name type="synonym">Lychnis saponaria</name>
    <dbReference type="NCBI Taxonomy" id="3572"/>
    <lineage>
        <taxon>Eukaryota</taxon>
        <taxon>Viridiplantae</taxon>
        <taxon>Streptophyta</taxon>
        <taxon>Embryophyta</taxon>
        <taxon>Tracheophyta</taxon>
        <taxon>Spermatophyta</taxon>
        <taxon>Magnoliopsida</taxon>
        <taxon>eudicotyledons</taxon>
        <taxon>Gunneridae</taxon>
        <taxon>Pentapetalae</taxon>
        <taxon>Caryophyllales</taxon>
        <taxon>Caryophyllaceae</taxon>
        <taxon>Caryophylleae</taxon>
        <taxon>Saponaria</taxon>
    </lineage>
</organism>
<dbReference type="SUPFAM" id="SSF53098">
    <property type="entry name" value="Ribonuclease H-like"/>
    <property type="match status" value="1"/>
</dbReference>
<dbReference type="PANTHER" id="PTHR45835:SF104">
    <property type="entry name" value="PROTEIN NYNRIN-LIKE"/>
    <property type="match status" value="1"/>
</dbReference>
<comment type="caution">
    <text evidence="2">The sequence shown here is derived from an EMBL/GenBank/DDBJ whole genome shotgun (WGS) entry which is preliminary data.</text>
</comment>
<dbReference type="Pfam" id="PF24626">
    <property type="entry name" value="SH3_Tf2-1"/>
    <property type="match status" value="1"/>
</dbReference>
<dbReference type="InterPro" id="IPR036397">
    <property type="entry name" value="RNaseH_sf"/>
</dbReference>
<keyword evidence="3" id="KW-1185">Reference proteome</keyword>
<feature type="domain" description="Integrase catalytic" evidence="1">
    <location>
        <begin position="1"/>
        <end position="66"/>
    </location>
</feature>
<proteinExistence type="predicted"/>
<dbReference type="PANTHER" id="PTHR45835">
    <property type="entry name" value="YALI0A06105P"/>
    <property type="match status" value="1"/>
</dbReference>
<dbReference type="GO" id="GO:0015074">
    <property type="term" value="P:DNA integration"/>
    <property type="evidence" value="ECO:0007669"/>
    <property type="project" value="InterPro"/>
</dbReference>
<dbReference type="GO" id="GO:0003676">
    <property type="term" value="F:nucleic acid binding"/>
    <property type="evidence" value="ECO:0007669"/>
    <property type="project" value="InterPro"/>
</dbReference>
<name>A0AAW1LIB6_SAPOF</name>
<dbReference type="InterPro" id="IPR001584">
    <property type="entry name" value="Integrase_cat-core"/>
</dbReference>
<dbReference type="Gene3D" id="3.30.420.10">
    <property type="entry name" value="Ribonuclease H-like superfamily/Ribonuclease H"/>
    <property type="match status" value="1"/>
</dbReference>
<evidence type="ECO:0000259" key="1">
    <source>
        <dbReference type="PROSITE" id="PS50994"/>
    </source>
</evidence>
<dbReference type="AlphaFoldDB" id="A0AAW1LIB6"/>
<evidence type="ECO:0000313" key="2">
    <source>
        <dbReference type="EMBL" id="KAK9733289.1"/>
    </source>
</evidence>
<protein>
    <recommendedName>
        <fullName evidence="1">Integrase catalytic domain-containing protein</fullName>
    </recommendedName>
</protein>
<accession>A0AAW1LIB6</accession>
<dbReference type="Proteomes" id="UP001443914">
    <property type="component" value="Unassembled WGS sequence"/>
</dbReference>
<evidence type="ECO:0000313" key="3">
    <source>
        <dbReference type="Proteomes" id="UP001443914"/>
    </source>
</evidence>
<dbReference type="PROSITE" id="PS50994">
    <property type="entry name" value="INTEGRASE"/>
    <property type="match status" value="1"/>
</dbReference>
<reference evidence="2" key="1">
    <citation type="submission" date="2024-03" db="EMBL/GenBank/DDBJ databases">
        <title>WGS assembly of Saponaria officinalis var. Norfolk2.</title>
        <authorList>
            <person name="Jenkins J."/>
            <person name="Shu S."/>
            <person name="Grimwood J."/>
            <person name="Barry K."/>
            <person name="Goodstein D."/>
            <person name="Schmutz J."/>
            <person name="Leebens-Mack J."/>
            <person name="Osbourn A."/>
        </authorList>
    </citation>
    <scope>NUCLEOTIDE SEQUENCE [LARGE SCALE GENOMIC DNA]</scope>
    <source>
        <strain evidence="2">JIC</strain>
    </source>
</reference>
<dbReference type="EMBL" id="JBDFQZ010000004">
    <property type="protein sequence ID" value="KAK9733289.1"/>
    <property type="molecule type" value="Genomic_DNA"/>
</dbReference>
<dbReference type="InterPro" id="IPR012337">
    <property type="entry name" value="RNaseH-like_sf"/>
</dbReference>
<gene>
    <name evidence="2" type="ORF">RND81_04G057600</name>
</gene>
<sequence length="205" mass="23908">MSSAYHPQTDGQTEVVNRCLEGYLRCMTCERPKEWAKWIPLVEWWYNTNFQSSAQKTPYEIVYGQTPALHVPYVLRDSKVESVDRSLSAREECIKMLKFHLRRAQDRMKKQANKNRLEKELVVGDFAYVKLQPYRQQSVVHMTCAKLSPRYFGPFPVMSKVGQVSYKLDLPPQAKVHPVFHISLLRKHEGPNPVIQSLPEMDDLQ</sequence>